<keyword evidence="3" id="KW-1185">Reference proteome</keyword>
<name>A0A5D0U3M0_9ACTN</name>
<reference evidence="2 3" key="1">
    <citation type="submission" date="2019-08" db="EMBL/GenBank/DDBJ databases">
        <title>Actinomadura sp. nov. CYP1-5 isolated from mountain soil.</title>
        <authorList>
            <person name="Songsumanus A."/>
            <person name="Kuncharoen N."/>
            <person name="Kudo T."/>
            <person name="Yuki M."/>
            <person name="Igarashi Y."/>
            <person name="Tanasupawat S."/>
        </authorList>
    </citation>
    <scope>NUCLEOTIDE SEQUENCE [LARGE SCALE GENOMIC DNA]</scope>
    <source>
        <strain evidence="2 3">GKU157</strain>
    </source>
</reference>
<dbReference type="Proteomes" id="UP000322634">
    <property type="component" value="Unassembled WGS sequence"/>
</dbReference>
<protein>
    <submittedName>
        <fullName evidence="2">Uncharacterized protein</fullName>
    </submittedName>
</protein>
<keyword evidence="1" id="KW-0732">Signal</keyword>
<evidence type="ECO:0000313" key="3">
    <source>
        <dbReference type="Proteomes" id="UP000322634"/>
    </source>
</evidence>
<feature type="signal peptide" evidence="1">
    <location>
        <begin position="1"/>
        <end position="26"/>
    </location>
</feature>
<dbReference type="EMBL" id="VSFF01000008">
    <property type="protein sequence ID" value="TYC13231.1"/>
    <property type="molecule type" value="Genomic_DNA"/>
</dbReference>
<dbReference type="OrthoDB" id="3541931at2"/>
<dbReference type="AlphaFoldDB" id="A0A5D0U3M0"/>
<accession>A0A5D0U3M0</accession>
<gene>
    <name evidence="2" type="ORF">FXF65_22270</name>
</gene>
<dbReference type="RefSeq" id="WP_148351925.1">
    <property type="nucleotide sequence ID" value="NZ_JBHSBF010000034.1"/>
</dbReference>
<dbReference type="PROSITE" id="PS51257">
    <property type="entry name" value="PROKAR_LIPOPROTEIN"/>
    <property type="match status" value="1"/>
</dbReference>
<organism evidence="2 3">
    <name type="scientific">Actinomadura syzygii</name>
    <dbReference type="NCBI Taxonomy" id="1427538"/>
    <lineage>
        <taxon>Bacteria</taxon>
        <taxon>Bacillati</taxon>
        <taxon>Actinomycetota</taxon>
        <taxon>Actinomycetes</taxon>
        <taxon>Streptosporangiales</taxon>
        <taxon>Thermomonosporaceae</taxon>
        <taxon>Actinomadura</taxon>
    </lineage>
</organism>
<sequence>MRAFLGTMAVALLVVLVGTGCGDRHAQQPASTGSQGTFKWKTFSIGDVAQVRSEKGGRVLALDFEVPSGRDCYRNVQARAEQFEKTFVRVDIRFEALENDMGRTDEKRCRPTGVPPKTLATARVSLPEPFGKRSIVISQSSEKQFTAASSADGPLRRCGQDGCHPAPTACTEASYQQTIRNADIPRHTYTREHCSGHWLVIDFSMPMGPACGDMPPSTCDRHAVKRRTFYRYSKTGWVAITSTTKAGCQEILRVERRFPRKLCAKHKSQN</sequence>
<comment type="caution">
    <text evidence="2">The sequence shown here is derived from an EMBL/GenBank/DDBJ whole genome shotgun (WGS) entry which is preliminary data.</text>
</comment>
<evidence type="ECO:0000256" key="1">
    <source>
        <dbReference type="SAM" id="SignalP"/>
    </source>
</evidence>
<evidence type="ECO:0000313" key="2">
    <source>
        <dbReference type="EMBL" id="TYC13231.1"/>
    </source>
</evidence>
<feature type="chain" id="PRO_5022931196" evidence="1">
    <location>
        <begin position="27"/>
        <end position="270"/>
    </location>
</feature>
<proteinExistence type="predicted"/>